<evidence type="ECO:0000259" key="2">
    <source>
        <dbReference type="Pfam" id="PF12688"/>
    </source>
</evidence>
<comment type="caution">
    <text evidence="3">The sequence shown here is derived from an EMBL/GenBank/DDBJ whole genome shotgun (WGS) entry which is preliminary data.</text>
</comment>
<dbReference type="AlphaFoldDB" id="A0A023DFM5"/>
<dbReference type="Proteomes" id="UP000023561">
    <property type="component" value="Unassembled WGS sequence"/>
</dbReference>
<dbReference type="Pfam" id="PF12688">
    <property type="entry name" value="TPR_5"/>
    <property type="match status" value="1"/>
</dbReference>
<dbReference type="SUPFAM" id="SSF48452">
    <property type="entry name" value="TPR-like"/>
    <property type="match status" value="1"/>
</dbReference>
<dbReference type="EMBL" id="BAWO01000031">
    <property type="protein sequence ID" value="GAJ40057.1"/>
    <property type="molecule type" value="Genomic_DNA"/>
</dbReference>
<dbReference type="InterPro" id="IPR041656">
    <property type="entry name" value="TPR_5"/>
</dbReference>
<dbReference type="OrthoDB" id="193829at2"/>
<keyword evidence="1" id="KW-0802">TPR repeat</keyword>
<reference evidence="3 4" key="1">
    <citation type="submission" date="2014-04" db="EMBL/GenBank/DDBJ databases">
        <title>Whole genome shotgun sequence of Geobacillus caldoxylosilyticus NBRC 107762.</title>
        <authorList>
            <person name="Hosoyama A."/>
            <person name="Hosoyama Y."/>
            <person name="Katano-Makiyama Y."/>
            <person name="Tsuchikane K."/>
            <person name="Ohji S."/>
            <person name="Ichikawa N."/>
            <person name="Yamazoe A."/>
            <person name="Fujita N."/>
        </authorList>
    </citation>
    <scope>NUCLEOTIDE SEQUENCE [LARGE SCALE GENOMIC DNA]</scope>
    <source>
        <strain evidence="3 4">NBRC 107762</strain>
    </source>
</reference>
<name>A0A023DFM5_9BACL</name>
<sequence>MLNQVIKLIEAKRYEEAQTILQSLLDAHPQDGAIYFYYATALDALGLERKAIPYYEKAIDYGIEGELRQRAFIQLGSSYRCIGEYEKAANVLGQGLKEFPENVALQAFLAMTLYHMREEKKAVSMLIHALVASSPDPWIKTYEKALIFYADHLDEVWDQDS</sequence>
<feature type="domain" description="Tetratrico peptide repeat group 5" evidence="2">
    <location>
        <begin position="33"/>
        <end position="152"/>
    </location>
</feature>
<evidence type="ECO:0000313" key="4">
    <source>
        <dbReference type="Proteomes" id="UP000023561"/>
    </source>
</evidence>
<dbReference type="Gene3D" id="1.25.40.10">
    <property type="entry name" value="Tetratricopeptide repeat domain"/>
    <property type="match status" value="1"/>
</dbReference>
<dbReference type="PROSITE" id="PS50005">
    <property type="entry name" value="TPR"/>
    <property type="match status" value="1"/>
</dbReference>
<evidence type="ECO:0000313" key="3">
    <source>
        <dbReference type="EMBL" id="GAJ40057.1"/>
    </source>
</evidence>
<dbReference type="RefSeq" id="WP_042409535.1">
    <property type="nucleotide sequence ID" value="NZ_BAWO01000031.1"/>
</dbReference>
<feature type="repeat" description="TPR" evidence="1">
    <location>
        <begin position="69"/>
        <end position="102"/>
    </location>
</feature>
<gene>
    <name evidence="3" type="ORF">GCA01S_031_00630</name>
</gene>
<dbReference type="InterPro" id="IPR019734">
    <property type="entry name" value="TPR_rpt"/>
</dbReference>
<dbReference type="InterPro" id="IPR011990">
    <property type="entry name" value="TPR-like_helical_dom_sf"/>
</dbReference>
<proteinExistence type="predicted"/>
<organism evidence="3 4">
    <name type="scientific">Parageobacillus caldoxylosilyticus NBRC 107762</name>
    <dbReference type="NCBI Taxonomy" id="1220594"/>
    <lineage>
        <taxon>Bacteria</taxon>
        <taxon>Bacillati</taxon>
        <taxon>Bacillota</taxon>
        <taxon>Bacilli</taxon>
        <taxon>Bacillales</taxon>
        <taxon>Anoxybacillaceae</taxon>
        <taxon>Saccharococcus</taxon>
    </lineage>
</organism>
<accession>A0A023DFM5</accession>
<protein>
    <recommendedName>
        <fullName evidence="2">Tetratrico peptide repeat group 5 domain-containing protein</fullName>
    </recommendedName>
</protein>
<evidence type="ECO:0000256" key="1">
    <source>
        <dbReference type="PROSITE-ProRule" id="PRU00339"/>
    </source>
</evidence>
<keyword evidence="4" id="KW-1185">Reference proteome</keyword>
<dbReference type="Pfam" id="PF13174">
    <property type="entry name" value="TPR_6"/>
    <property type="match status" value="1"/>
</dbReference>